<dbReference type="SUPFAM" id="SSF52317">
    <property type="entry name" value="Class I glutamine amidotransferase-like"/>
    <property type="match status" value="1"/>
</dbReference>
<keyword evidence="3" id="KW-0378">Hydrolase</keyword>
<dbReference type="RefSeq" id="WP_200660083.1">
    <property type="nucleotide sequence ID" value="NZ_CAJNBH010000017.1"/>
</dbReference>
<reference evidence="5 6" key="1">
    <citation type="submission" date="2021-02" db="EMBL/GenBank/DDBJ databases">
        <authorList>
            <person name="Vanwijnsberghe S."/>
        </authorList>
    </citation>
    <scope>NUCLEOTIDE SEQUENCE [LARGE SCALE GENOMIC DNA]</scope>
    <source>
        <strain evidence="5 6">R-69776</strain>
    </source>
</reference>
<dbReference type="InterPro" id="IPR005320">
    <property type="entry name" value="Peptidase_S51"/>
</dbReference>
<gene>
    <name evidence="5" type="ORF">R69776_05304</name>
</gene>
<dbReference type="PANTHER" id="PTHR20842">
    <property type="entry name" value="PROTEASE S51 ALPHA-ASPARTYL DIPEPTIDASE"/>
    <property type="match status" value="1"/>
</dbReference>
<dbReference type="Pfam" id="PF03575">
    <property type="entry name" value="Peptidase_S51"/>
    <property type="match status" value="1"/>
</dbReference>
<dbReference type="InterPro" id="IPR029062">
    <property type="entry name" value="Class_I_gatase-like"/>
</dbReference>
<keyword evidence="6" id="KW-1185">Reference proteome</keyword>
<dbReference type="Gene3D" id="3.40.50.880">
    <property type="match status" value="1"/>
</dbReference>
<evidence type="ECO:0000256" key="1">
    <source>
        <dbReference type="ARBA" id="ARBA00006534"/>
    </source>
</evidence>
<evidence type="ECO:0000256" key="3">
    <source>
        <dbReference type="ARBA" id="ARBA00022801"/>
    </source>
</evidence>
<accession>A0ABM8SDZ3</accession>
<comment type="similarity">
    <text evidence="1">Belongs to the peptidase S51 family.</text>
</comment>
<dbReference type="Proteomes" id="UP000673821">
    <property type="component" value="Unassembled WGS sequence"/>
</dbReference>
<evidence type="ECO:0000313" key="5">
    <source>
        <dbReference type="EMBL" id="CAE6803032.1"/>
    </source>
</evidence>
<proteinExistence type="inferred from homology"/>
<sequence length="240" mass="26072">MRRILAIGGGGFMMENSPSPVDELIRDLTKKAHPSVCYLATPSGDLPAHIDRFHQTYGDIGCETSHLAFFRQPSSKSILLSDFRTRILQQDAIFVGGGNTKSALAVWREWGLDQVLREAWESGILLSGMSAGAMCWFEAGITDSFWGGAYRPLKGLGFLPGGCAVHYGSDPKRRETLHAAQQARAIPPSIAIDDFAAVLYANTSVDRVFSWKAGATAYQVGIDDTAVFETALVSDRNLTV</sequence>
<dbReference type="EMBL" id="CAJNBH010000017">
    <property type="protein sequence ID" value="CAE6803032.1"/>
    <property type="molecule type" value="Genomic_DNA"/>
</dbReference>
<organism evidence="5 6">
    <name type="scientific">Paraburkholderia nemoris</name>
    <dbReference type="NCBI Taxonomy" id="2793076"/>
    <lineage>
        <taxon>Bacteria</taxon>
        <taxon>Pseudomonadati</taxon>
        <taxon>Pseudomonadota</taxon>
        <taxon>Betaproteobacteria</taxon>
        <taxon>Burkholderiales</taxon>
        <taxon>Burkholderiaceae</taxon>
        <taxon>Paraburkholderia</taxon>
    </lineage>
</organism>
<protein>
    <recommendedName>
        <fullName evidence="7">Peptidase E</fullName>
    </recommendedName>
</protein>
<dbReference type="CDD" id="cd03146">
    <property type="entry name" value="GAT1_Peptidase_E"/>
    <property type="match status" value="1"/>
</dbReference>
<evidence type="ECO:0008006" key="7">
    <source>
        <dbReference type="Google" id="ProtNLM"/>
    </source>
</evidence>
<name>A0ABM8SDZ3_9BURK</name>
<dbReference type="PANTHER" id="PTHR20842:SF0">
    <property type="entry name" value="ALPHA-ASPARTYL DIPEPTIDASE"/>
    <property type="match status" value="1"/>
</dbReference>
<comment type="caution">
    <text evidence="5">The sequence shown here is derived from an EMBL/GenBank/DDBJ whole genome shotgun (WGS) entry which is preliminary data.</text>
</comment>
<keyword evidence="4" id="KW-0720">Serine protease</keyword>
<evidence type="ECO:0000256" key="2">
    <source>
        <dbReference type="ARBA" id="ARBA00022670"/>
    </source>
</evidence>
<evidence type="ECO:0000313" key="6">
    <source>
        <dbReference type="Proteomes" id="UP000673821"/>
    </source>
</evidence>
<evidence type="ECO:0000256" key="4">
    <source>
        <dbReference type="ARBA" id="ARBA00022825"/>
    </source>
</evidence>
<keyword evidence="2" id="KW-0645">Protease</keyword>